<name>K1QT91_MAGGI</name>
<keyword evidence="2" id="KW-0862">Zinc</keyword>
<dbReference type="SUPFAM" id="SSF57716">
    <property type="entry name" value="Glucocorticoid receptor-like (DNA-binding domain)"/>
    <property type="match status" value="2"/>
</dbReference>
<feature type="region of interest" description="Disordered" evidence="4">
    <location>
        <begin position="1246"/>
        <end position="1283"/>
    </location>
</feature>
<evidence type="ECO:0000256" key="3">
    <source>
        <dbReference type="ARBA" id="ARBA00023038"/>
    </source>
</evidence>
<feature type="region of interest" description="Disordered" evidence="4">
    <location>
        <begin position="754"/>
        <end position="894"/>
    </location>
</feature>
<feature type="compositionally biased region" description="Basic and acidic residues" evidence="4">
    <location>
        <begin position="845"/>
        <end position="864"/>
    </location>
</feature>
<feature type="region of interest" description="Disordered" evidence="4">
    <location>
        <begin position="93"/>
        <end position="156"/>
    </location>
</feature>
<feature type="compositionally biased region" description="Basic and acidic residues" evidence="4">
    <location>
        <begin position="1035"/>
        <end position="1047"/>
    </location>
</feature>
<feature type="compositionally biased region" description="Basic and acidic residues" evidence="4">
    <location>
        <begin position="766"/>
        <end position="795"/>
    </location>
</feature>
<feature type="compositionally biased region" description="Basic and acidic residues" evidence="4">
    <location>
        <begin position="93"/>
        <end position="105"/>
    </location>
</feature>
<organism evidence="5">
    <name type="scientific">Magallana gigas</name>
    <name type="common">Pacific oyster</name>
    <name type="synonym">Crassostrea gigas</name>
    <dbReference type="NCBI Taxonomy" id="29159"/>
    <lineage>
        <taxon>Eukaryota</taxon>
        <taxon>Metazoa</taxon>
        <taxon>Spiralia</taxon>
        <taxon>Lophotrochozoa</taxon>
        <taxon>Mollusca</taxon>
        <taxon>Bivalvia</taxon>
        <taxon>Autobranchia</taxon>
        <taxon>Pteriomorphia</taxon>
        <taxon>Ostreida</taxon>
        <taxon>Ostreoidea</taxon>
        <taxon>Ostreidae</taxon>
        <taxon>Magallana</taxon>
    </lineage>
</organism>
<feature type="compositionally biased region" description="Basic and acidic residues" evidence="4">
    <location>
        <begin position="885"/>
        <end position="894"/>
    </location>
</feature>
<feature type="region of interest" description="Disordered" evidence="4">
    <location>
        <begin position="1"/>
        <end position="27"/>
    </location>
</feature>
<evidence type="ECO:0000256" key="2">
    <source>
        <dbReference type="ARBA" id="ARBA00022833"/>
    </source>
</evidence>
<dbReference type="SMART" id="SM00132">
    <property type="entry name" value="LIM"/>
    <property type="match status" value="1"/>
</dbReference>
<sequence length="1387" mass="155065">MEEGSNGADLNNSDNDSSDVSHQNGFNNSTYTMEIGIAKLDSSYLENHMQCAKAMHTSSSPQTAAGRVDLCDLSTEGANPTNLPQNVYEEIGEVSKDGNSREKFNRSRSLSSEDVFASSDSDDYLEPVSSPKSVNTDDSLPCSPTKMEDNSPEISNDYEALSPATQVCTSYTSLTLKSPNQSTADDISDTKEADIYDNCDVYNNKEVPNISAVETSDNQFVGNSEKATSDDHQQNENLLITVEDEAIVDNELGRSKDEDEQADDEVRDSCSVKSDQGSVEYLDDDISCDIIDEFKTDENVEDTNEHDKWDTIDSENQCELNLGALEAINLIEDELTRNEFVGKVDVELNSLKLRNKIDEDMKDSSSVASVQGSVSYLDDISCITDDNLSISTGRADQYLSEVDYKEFSEEGNKESLIDSEKKPDLKQYSRDDNHTCSSANSESDLDQIPSNLVKRLSQQFSKSMGDLRYVPFPFAARKASLPGHYKVTYKSSTFLILSPNSMQERQFVYEPSLEEEKGPKGQKTTRTKEEETRVVHMEDSVTEQATADTQVSKRSSWYSGYVHHMTSSTGQTRRLSGVHDFWEGEDSGTGQTTETTKTTTVVENGDVSHESQESSARKPTVQEEIMSVEGGVYENEPVREPGVVRESDPKNIGEELPEVGMAKNILQRYAKIQEESAKPVVGKRQASPPKGTGPSEYISEPRTVIEKPEQKIEGGIFENQPISEEGVVKSYDTLEDVKPEQGYAKNVLAKFKEIESQVQNRPPPSPKRELTPDRFTKGEYVSEPRSTFEKYEGKTESGIFESQPREDKEVVKSYEHEQEVLPEQGMAKNLVSKFKDYQSQTKSTSPREKKELTPDRLTKGEYVSEPRTTFEQYEGQVEAGVYESKPQDRGDIVKSGEYYEEPLPEEGYAKNVISKFKDIQKGGGSPAKSPSNKLKELTPPRQDTFSGVLENQPQERSDVVHSYDVYQEEMPETGTTRNLLNKFKEIQHSGSNSPASPRLKKEFTPPPQSGVYENTPTKGIVYEERVAESGILENNPERREGVAREEEPSAGTVEFPERGYAKNMVSKWKQLETEHSKSASPSPRYKEFTPPREEPRIKSPLSPKSPAGTNSSVHPRDLPGQYQEQQAPGIYENDPSHRDDIAREEDTDWEQGLPREGTSKSLISKFKNVQDEAKKSQEVPKPISRRDSTDGPRSPKKKAALYYPVCYELVIVENLEWGSTGVIGAPDSNSSSHKMTEMSAIQKRVKMFEESSDSPERGENAPSSVGTEDESIGAPTADNEANPKSPFVAVQLEKCAACQKTVYAMEKIEMNKNCYHRACFKCSHCNSRLTAKTFSMNEGVIYCTNHFKQLFARKGNYDEGFGRQQYKKRWQGDQPNGEKQTVPEPTA</sequence>
<feature type="region of interest" description="Disordered" evidence="4">
    <location>
        <begin position="980"/>
        <end position="1196"/>
    </location>
</feature>
<feature type="region of interest" description="Disordered" evidence="4">
    <location>
        <begin position="1368"/>
        <end position="1387"/>
    </location>
</feature>
<accession>K1QT91</accession>
<dbReference type="GO" id="GO:0046872">
    <property type="term" value="F:metal ion binding"/>
    <property type="evidence" value="ECO:0007669"/>
    <property type="project" value="UniProtKB-KW"/>
</dbReference>
<feature type="compositionally biased region" description="Basic and acidic residues" evidence="4">
    <location>
        <begin position="526"/>
        <end position="536"/>
    </location>
</feature>
<dbReference type="InterPro" id="IPR001781">
    <property type="entry name" value="Znf_LIM"/>
</dbReference>
<keyword evidence="3" id="KW-0440">LIM domain</keyword>
<dbReference type="Pfam" id="PF00412">
    <property type="entry name" value="LIM"/>
    <property type="match status" value="1"/>
</dbReference>
<feature type="compositionally biased region" description="Basic and acidic residues" evidence="4">
    <location>
        <begin position="410"/>
        <end position="434"/>
    </location>
</feature>
<proteinExistence type="predicted"/>
<keyword evidence="1" id="KW-0479">Metal-binding</keyword>
<evidence type="ECO:0000313" key="5">
    <source>
        <dbReference type="EMBL" id="EKC34449.1"/>
    </source>
</evidence>
<evidence type="ECO:0000256" key="1">
    <source>
        <dbReference type="ARBA" id="ARBA00022723"/>
    </source>
</evidence>
<feature type="compositionally biased region" description="Basic and acidic residues" evidence="4">
    <location>
        <begin position="1246"/>
        <end position="1259"/>
    </location>
</feature>
<feature type="region of interest" description="Disordered" evidence="4">
    <location>
        <begin position="918"/>
        <end position="958"/>
    </location>
</feature>
<dbReference type="PANTHER" id="PTHR24206">
    <property type="entry name" value="OS06G0237300 PROTEIN"/>
    <property type="match status" value="1"/>
</dbReference>
<feature type="compositionally biased region" description="Low complexity" evidence="4">
    <location>
        <begin position="1"/>
        <end position="15"/>
    </location>
</feature>
<feature type="region of interest" description="Disordered" evidence="4">
    <location>
        <begin position="512"/>
        <end position="536"/>
    </location>
</feature>
<feature type="compositionally biased region" description="Polar residues" evidence="4">
    <location>
        <begin position="941"/>
        <end position="952"/>
    </location>
</feature>
<feature type="region of interest" description="Disordered" evidence="4">
    <location>
        <begin position="410"/>
        <end position="444"/>
    </location>
</feature>
<feature type="region of interest" description="Disordered" evidence="4">
    <location>
        <begin position="676"/>
        <end position="704"/>
    </location>
</feature>
<feature type="compositionally biased region" description="Basic and acidic residues" evidence="4">
    <location>
        <begin position="1084"/>
        <end position="1097"/>
    </location>
</feature>
<gene>
    <name evidence="5" type="ORF">CGI_10012729</name>
</gene>
<dbReference type="PROSITE" id="PS00478">
    <property type="entry name" value="LIM_DOMAIN_1"/>
    <property type="match status" value="1"/>
</dbReference>
<dbReference type="Gene3D" id="2.10.110.10">
    <property type="entry name" value="Cysteine Rich Protein"/>
    <property type="match status" value="1"/>
</dbReference>
<dbReference type="HOGENOM" id="CLU_255207_0_0_1"/>
<reference evidence="5" key="1">
    <citation type="journal article" date="2012" name="Nature">
        <title>The oyster genome reveals stress adaptation and complexity of shell formation.</title>
        <authorList>
            <person name="Zhang G."/>
            <person name="Fang X."/>
            <person name="Guo X."/>
            <person name="Li L."/>
            <person name="Luo R."/>
            <person name="Xu F."/>
            <person name="Yang P."/>
            <person name="Zhang L."/>
            <person name="Wang X."/>
            <person name="Qi H."/>
            <person name="Xiong Z."/>
            <person name="Que H."/>
            <person name="Xie Y."/>
            <person name="Holland P.W."/>
            <person name="Paps J."/>
            <person name="Zhu Y."/>
            <person name="Wu F."/>
            <person name="Chen Y."/>
            <person name="Wang J."/>
            <person name="Peng C."/>
            <person name="Meng J."/>
            <person name="Yang L."/>
            <person name="Liu J."/>
            <person name="Wen B."/>
            <person name="Zhang N."/>
            <person name="Huang Z."/>
            <person name="Zhu Q."/>
            <person name="Feng Y."/>
            <person name="Mount A."/>
            <person name="Hedgecock D."/>
            <person name="Xu Z."/>
            <person name="Liu Y."/>
            <person name="Domazet-Loso T."/>
            <person name="Du Y."/>
            <person name="Sun X."/>
            <person name="Zhang S."/>
            <person name="Liu B."/>
            <person name="Cheng P."/>
            <person name="Jiang X."/>
            <person name="Li J."/>
            <person name="Fan D."/>
            <person name="Wang W."/>
            <person name="Fu W."/>
            <person name="Wang T."/>
            <person name="Wang B."/>
            <person name="Zhang J."/>
            <person name="Peng Z."/>
            <person name="Li Y."/>
            <person name="Li N."/>
            <person name="Wang J."/>
            <person name="Chen M."/>
            <person name="He Y."/>
            <person name="Tan F."/>
            <person name="Song X."/>
            <person name="Zheng Q."/>
            <person name="Huang R."/>
            <person name="Yang H."/>
            <person name="Du X."/>
            <person name="Chen L."/>
            <person name="Yang M."/>
            <person name="Gaffney P.M."/>
            <person name="Wang S."/>
            <person name="Luo L."/>
            <person name="She Z."/>
            <person name="Ming Y."/>
            <person name="Huang W."/>
            <person name="Zhang S."/>
            <person name="Huang B."/>
            <person name="Zhang Y."/>
            <person name="Qu T."/>
            <person name="Ni P."/>
            <person name="Miao G."/>
            <person name="Wang J."/>
            <person name="Wang Q."/>
            <person name="Steinberg C.E."/>
            <person name="Wang H."/>
            <person name="Li N."/>
            <person name="Qian L."/>
            <person name="Zhang G."/>
            <person name="Li Y."/>
            <person name="Yang H."/>
            <person name="Liu X."/>
            <person name="Wang J."/>
            <person name="Yin Y."/>
            <person name="Wang J."/>
        </authorList>
    </citation>
    <scope>NUCLEOTIDE SEQUENCE [LARGE SCALE GENOMIC DNA]</scope>
    <source>
        <strain evidence="5">05x7-T-G4-1.051#20</strain>
    </source>
</reference>
<dbReference type="FunFam" id="2.10.110.10:FF:000002">
    <property type="entry name" value="LIM domain and actin-binding 1"/>
    <property type="match status" value="1"/>
</dbReference>
<protein>
    <submittedName>
        <fullName evidence="5">LIM domain and actin-binding protein 1</fullName>
    </submittedName>
</protein>
<evidence type="ECO:0000256" key="4">
    <source>
        <dbReference type="SAM" id="MobiDB-lite"/>
    </source>
</evidence>
<dbReference type="EMBL" id="JH818311">
    <property type="protein sequence ID" value="EKC34449.1"/>
    <property type="molecule type" value="Genomic_DNA"/>
</dbReference>
<dbReference type="InParanoid" id="K1QT91"/>
<feature type="compositionally biased region" description="Basic and acidic residues" evidence="4">
    <location>
        <begin position="1168"/>
        <end position="1190"/>
    </location>
</feature>
<dbReference type="CDD" id="cd09358">
    <property type="entry name" value="LIM_Mical_like"/>
    <property type="match status" value="1"/>
</dbReference>
<feature type="compositionally biased region" description="Basic and acidic residues" evidence="4">
    <location>
        <begin position="803"/>
        <end position="819"/>
    </location>
</feature>
<dbReference type="PROSITE" id="PS50023">
    <property type="entry name" value="LIM_DOMAIN_2"/>
    <property type="match status" value="1"/>
</dbReference>